<dbReference type="Proteomes" id="UP001524473">
    <property type="component" value="Unassembled WGS sequence"/>
</dbReference>
<sequence length="570" mass="63144">MSKKKDEKKGSRAKRHMIAIVLTLIAFVVYDYVMLPAYNIQSTETWFTVCAVLFVFGLLELILNAGLKLEAAASQGSEMRGAVGSFTIVTDSQSGKKSLGKYFIYAAAAVAVVGVVGSFFSSELFHAKRYASIAGDIETRNFIEDTPPSETISDIALMDTDSARIIGARALGSLNELVSQFEINESLYTQINLGGKPMKVTPLEYADFFRWWANQGTGIPGYIAVDPVANTSKYVELQQPMQYAESAYFSKDLRRHLRFRYRTAMFGKSYFEISEDGTPYYVTAVLKKDVFLFGGTTVKGAVILNAITGDTEYYDVDDIPNWVDIVYDGDLLTQLYDWYGELSGGFFNSVFAKKDCKHVTADFGYKMFDDDVWVFTGVTSVASDQSNIGFVLMNSRTGEIRYYGIPGAEEYSVMRSAEGEVQNLGYTASFPSVINVEGQPTYIMTLKDKGSLVKQYALIHVERYNIVVTATTQREVMAKYKNALAENGILEGSGVPAEDSTMETVTVDDIKYLVQDGNSYAYLISGKKIYKVDCAEFETIVLVQPGDRVKLSAAEEDNGIQVVIDFTPMG</sequence>
<comment type="caution">
    <text evidence="2">The sequence shown here is derived from an EMBL/GenBank/DDBJ whole genome shotgun (WGS) entry which is preliminary data.</text>
</comment>
<feature type="transmembrane region" description="Helical" evidence="1">
    <location>
        <begin position="20"/>
        <end position="40"/>
    </location>
</feature>
<dbReference type="GeneID" id="90533307"/>
<keyword evidence="1" id="KW-0812">Transmembrane</keyword>
<name>A0ABT1RZU5_9FIRM</name>
<keyword evidence="3" id="KW-1185">Reference proteome</keyword>
<protein>
    <recommendedName>
        <fullName evidence="4">CvpA family protein</fullName>
    </recommendedName>
</protein>
<feature type="transmembrane region" description="Helical" evidence="1">
    <location>
        <begin position="102"/>
        <end position="120"/>
    </location>
</feature>
<evidence type="ECO:0000313" key="2">
    <source>
        <dbReference type="EMBL" id="MCQ4840203.1"/>
    </source>
</evidence>
<evidence type="ECO:0000313" key="3">
    <source>
        <dbReference type="Proteomes" id="UP001524473"/>
    </source>
</evidence>
<gene>
    <name evidence="2" type="ORF">NE695_09785</name>
</gene>
<accession>A0ABT1RZU5</accession>
<feature type="transmembrane region" description="Helical" evidence="1">
    <location>
        <begin position="46"/>
        <end position="67"/>
    </location>
</feature>
<keyword evidence="1" id="KW-1133">Transmembrane helix</keyword>
<proteinExistence type="predicted"/>
<dbReference type="EMBL" id="JANFZH010000020">
    <property type="protein sequence ID" value="MCQ4840203.1"/>
    <property type="molecule type" value="Genomic_DNA"/>
</dbReference>
<organism evidence="2 3">
    <name type="scientific">Neglectibacter timonensis</name>
    <dbReference type="NCBI Taxonomy" id="1776382"/>
    <lineage>
        <taxon>Bacteria</taxon>
        <taxon>Bacillati</taxon>
        <taxon>Bacillota</taxon>
        <taxon>Clostridia</taxon>
        <taxon>Eubacteriales</taxon>
        <taxon>Oscillospiraceae</taxon>
        <taxon>Neglectibacter</taxon>
    </lineage>
</organism>
<keyword evidence="1" id="KW-0472">Membrane</keyword>
<dbReference type="RefSeq" id="WP_066866290.1">
    <property type="nucleotide sequence ID" value="NZ_CABKVV010000014.1"/>
</dbReference>
<evidence type="ECO:0008006" key="4">
    <source>
        <dbReference type="Google" id="ProtNLM"/>
    </source>
</evidence>
<reference evidence="2 3" key="1">
    <citation type="submission" date="2022-06" db="EMBL/GenBank/DDBJ databases">
        <title>Isolation of gut microbiota from human fecal samples.</title>
        <authorList>
            <person name="Pamer E.G."/>
            <person name="Barat B."/>
            <person name="Waligurski E."/>
            <person name="Medina S."/>
            <person name="Paddock L."/>
            <person name="Mostad J."/>
        </authorList>
    </citation>
    <scope>NUCLEOTIDE SEQUENCE [LARGE SCALE GENOMIC DNA]</scope>
    <source>
        <strain evidence="2 3">DFI.9.73</strain>
    </source>
</reference>
<evidence type="ECO:0000256" key="1">
    <source>
        <dbReference type="SAM" id="Phobius"/>
    </source>
</evidence>